<evidence type="ECO:0008006" key="3">
    <source>
        <dbReference type="Google" id="ProtNLM"/>
    </source>
</evidence>
<organism evidence="1 2">
    <name type="scientific">Chryseobacterium angstadtii</name>
    <dbReference type="NCBI Taxonomy" id="558151"/>
    <lineage>
        <taxon>Bacteria</taxon>
        <taxon>Pseudomonadati</taxon>
        <taxon>Bacteroidota</taxon>
        <taxon>Flavobacteriia</taxon>
        <taxon>Flavobacteriales</taxon>
        <taxon>Weeksellaceae</taxon>
        <taxon>Chryseobacterium group</taxon>
        <taxon>Chryseobacterium</taxon>
    </lineage>
</organism>
<dbReference type="OrthoDB" id="1014491at2"/>
<dbReference type="RefSeq" id="WP_157859448.1">
    <property type="nucleotide sequence ID" value="NZ_LFND01000003.1"/>
</dbReference>
<evidence type="ECO:0000313" key="1">
    <source>
        <dbReference type="EMBL" id="KMQ64786.1"/>
    </source>
</evidence>
<dbReference type="InterPro" id="IPR025737">
    <property type="entry name" value="FApF"/>
</dbReference>
<keyword evidence="2" id="KW-1185">Reference proteome</keyword>
<dbReference type="Pfam" id="PF13557">
    <property type="entry name" value="Phenol_MetA_deg"/>
    <property type="match status" value="1"/>
</dbReference>
<evidence type="ECO:0000313" key="2">
    <source>
        <dbReference type="Proteomes" id="UP000036261"/>
    </source>
</evidence>
<name>A0A0J7IFR0_9FLAO</name>
<dbReference type="Proteomes" id="UP000036261">
    <property type="component" value="Unassembled WGS sequence"/>
</dbReference>
<accession>A0A0J7IFR0</accession>
<proteinExistence type="predicted"/>
<gene>
    <name evidence="1" type="ORF">ACM46_11185</name>
</gene>
<dbReference type="EMBL" id="LFND01000003">
    <property type="protein sequence ID" value="KMQ64786.1"/>
    <property type="molecule type" value="Genomic_DNA"/>
</dbReference>
<reference evidence="1 2" key="1">
    <citation type="journal article" date="2013" name="Int. J. Syst. Evol. Microbiol.">
        <title>Chryseobacterium angstadtii sp. nov., isolated from a newt tank.</title>
        <authorList>
            <person name="Kirk K.E."/>
            <person name="Hoffman J.A."/>
            <person name="Smith K.A."/>
            <person name="Strahan B.L."/>
            <person name="Failor K.C."/>
            <person name="Krebs J.E."/>
            <person name="Gale A.N."/>
            <person name="Do T.D."/>
            <person name="Sontag T.C."/>
            <person name="Batties A.M."/>
            <person name="Mistiszyn K."/>
            <person name="Newman J.D."/>
        </authorList>
    </citation>
    <scope>NUCLEOTIDE SEQUENCE [LARGE SCALE GENOMIC DNA]</scope>
    <source>
        <strain evidence="1 2">KM</strain>
    </source>
</reference>
<dbReference type="STRING" id="558151.ACM46_11185"/>
<comment type="caution">
    <text evidence="1">The sequence shown here is derived from an EMBL/GenBank/DDBJ whole genome shotgun (WGS) entry which is preliminary data.</text>
</comment>
<dbReference type="AlphaFoldDB" id="A0A0J7IFR0"/>
<sequence>MKLAIVKIRQRIIILFLNSGFLIIHAQKLNPIQLDRPDQTETVCTVPKAYLQVENGFRLEHITKKENRYEFPSVLWKYGLTNTIELRFITELAKENEEVKIRPVSVGFKTQLIEERGIIPKTSLIAHVMVQINKNAQLFTPRFRFTFQNNLSKKASIGYNLGMEWNPENTIPTYIYTLTYGRSLNEYLGAYIETYGFYSQNKKADSRINGGLTYLMSSNFMIDLSSGFGLSKSSPKYFIALGVSFRTKLKRK</sequence>
<dbReference type="PATRIC" id="fig|558151.6.peg.2365"/>
<protein>
    <recommendedName>
        <fullName evidence="3">Transporter</fullName>
    </recommendedName>
</protein>